<gene>
    <name evidence="2" type="ORF">HMPREF9246_1417</name>
</gene>
<comment type="caution">
    <text evidence="2">The sequence shown here is derived from an EMBL/GenBank/DDBJ whole genome shotgun (WGS) entry which is preliminary data.</text>
</comment>
<evidence type="ECO:0000313" key="3">
    <source>
        <dbReference type="Proteomes" id="UP000005277"/>
    </source>
</evidence>
<keyword evidence="3" id="KW-1185">Reference proteome</keyword>
<evidence type="ECO:0000256" key="1">
    <source>
        <dbReference type="SAM" id="Phobius"/>
    </source>
</evidence>
<feature type="transmembrane region" description="Helical" evidence="1">
    <location>
        <begin position="21"/>
        <end position="40"/>
    </location>
</feature>
<keyword evidence="1" id="KW-0812">Transmembrane</keyword>
<evidence type="ECO:0000313" key="2">
    <source>
        <dbReference type="EMBL" id="EGC83510.1"/>
    </source>
</evidence>
<sequence>MFKLVEQNTVIKFIRLSPKKNVSFMIGEFVMFLYFFNKLLKYESK</sequence>
<reference evidence="2 3" key="1">
    <citation type="submission" date="2011-01" db="EMBL/GenBank/DDBJ databases">
        <authorList>
            <person name="Durkin A.S."/>
            <person name="Madupu R."/>
            <person name="Torralba M."/>
            <person name="Gillis M."/>
            <person name="Methe B."/>
            <person name="Sutton G."/>
            <person name="Nelson K.E."/>
        </authorList>
    </citation>
    <scope>NUCLEOTIDE SEQUENCE [LARGE SCALE GENOMIC DNA]</scope>
    <source>
        <strain evidence="2 3">ACS-025-V-Sch4</strain>
    </source>
</reference>
<name>F0H1E2_9FIRM</name>
<dbReference type="EMBL" id="AEXN01000032">
    <property type="protein sequence ID" value="EGC83510.1"/>
    <property type="molecule type" value="Genomic_DNA"/>
</dbReference>
<protein>
    <submittedName>
        <fullName evidence="2">Uncharacterized protein</fullName>
    </submittedName>
</protein>
<accession>F0H1E2</accession>
<dbReference type="Proteomes" id="UP000005277">
    <property type="component" value="Unassembled WGS sequence"/>
</dbReference>
<organism evidence="2 3">
    <name type="scientific">Anaerococcus hydrogenalis ACS-025-V-Sch4</name>
    <dbReference type="NCBI Taxonomy" id="879306"/>
    <lineage>
        <taxon>Bacteria</taxon>
        <taxon>Bacillati</taxon>
        <taxon>Bacillota</taxon>
        <taxon>Tissierellia</taxon>
        <taxon>Tissierellales</taxon>
        <taxon>Peptoniphilaceae</taxon>
        <taxon>Anaerococcus</taxon>
    </lineage>
</organism>
<proteinExistence type="predicted"/>
<keyword evidence="1" id="KW-0472">Membrane</keyword>
<dbReference type="AlphaFoldDB" id="F0H1E2"/>
<keyword evidence="1" id="KW-1133">Transmembrane helix</keyword>